<feature type="domain" description="AB hydrolase-1" evidence="1">
    <location>
        <begin position="37"/>
        <end position="167"/>
    </location>
</feature>
<evidence type="ECO:0000313" key="3">
    <source>
        <dbReference type="Proteomes" id="UP000027222"/>
    </source>
</evidence>
<dbReference type="InterPro" id="IPR000073">
    <property type="entry name" value="AB_hydrolase_1"/>
</dbReference>
<dbReference type="Proteomes" id="UP000027222">
    <property type="component" value="Unassembled WGS sequence"/>
</dbReference>
<dbReference type="OrthoDB" id="19657at2759"/>
<keyword evidence="3" id="KW-1185">Reference proteome</keyword>
<dbReference type="AlphaFoldDB" id="A0A067TA38"/>
<name>A0A067TA38_GALM3</name>
<reference evidence="3" key="1">
    <citation type="journal article" date="2014" name="Proc. Natl. Acad. Sci. U.S.A.">
        <title>Extensive sampling of basidiomycete genomes demonstrates inadequacy of the white-rot/brown-rot paradigm for wood decay fungi.</title>
        <authorList>
            <person name="Riley R."/>
            <person name="Salamov A.A."/>
            <person name="Brown D.W."/>
            <person name="Nagy L.G."/>
            <person name="Floudas D."/>
            <person name="Held B.W."/>
            <person name="Levasseur A."/>
            <person name="Lombard V."/>
            <person name="Morin E."/>
            <person name="Otillar R."/>
            <person name="Lindquist E.A."/>
            <person name="Sun H."/>
            <person name="LaButti K.M."/>
            <person name="Schmutz J."/>
            <person name="Jabbour D."/>
            <person name="Luo H."/>
            <person name="Baker S.E."/>
            <person name="Pisabarro A.G."/>
            <person name="Walton J.D."/>
            <person name="Blanchette R.A."/>
            <person name="Henrissat B."/>
            <person name="Martin F."/>
            <person name="Cullen D."/>
            <person name="Hibbett D.S."/>
            <person name="Grigoriev I.V."/>
        </authorList>
    </citation>
    <scope>NUCLEOTIDE SEQUENCE [LARGE SCALE GENOMIC DNA]</scope>
    <source>
        <strain evidence="3">CBS 339.88</strain>
    </source>
</reference>
<sequence length="340" mass="37932">MPQVKIQSSSGPVLINYTISTPTSEDAQYIDPTLPTVILLHPVFIAHIVFHHQFANPNLRRFNLIGLDARCHGETVGPVPSTFRRTDAADDLFKFMEALRLPPCHLFGMSLGACIGLQTAISYPDKVLSLFMLSPLPLVEPEIVAAGRQEIFDCWVQAHQNPNEPDQEALLDSVFGALQLGFNRAQSDFINALVQYTLPQGYRNWSPEHFEELHTVTVKFSLDRQPHPLPILQRIKCPVHVVHCSEDIAYPLPFAEEIRDRFTEAGLDVRLSQVSGAPQFGCVTHPEEINSLLHDWVMDLADEQVPAARSSVKSPFEADLIKAGYLAHETSDSDDDLVPL</sequence>
<dbReference type="Gene3D" id="3.40.50.1820">
    <property type="entry name" value="alpha/beta hydrolase"/>
    <property type="match status" value="1"/>
</dbReference>
<dbReference type="Pfam" id="PF00561">
    <property type="entry name" value="Abhydrolase_1"/>
    <property type="match status" value="1"/>
</dbReference>
<evidence type="ECO:0000313" key="2">
    <source>
        <dbReference type="EMBL" id="KDR79966.1"/>
    </source>
</evidence>
<proteinExistence type="predicted"/>
<dbReference type="InterPro" id="IPR050266">
    <property type="entry name" value="AB_hydrolase_sf"/>
</dbReference>
<organism evidence="2 3">
    <name type="scientific">Galerina marginata (strain CBS 339.88)</name>
    <dbReference type="NCBI Taxonomy" id="685588"/>
    <lineage>
        <taxon>Eukaryota</taxon>
        <taxon>Fungi</taxon>
        <taxon>Dikarya</taxon>
        <taxon>Basidiomycota</taxon>
        <taxon>Agaricomycotina</taxon>
        <taxon>Agaricomycetes</taxon>
        <taxon>Agaricomycetidae</taxon>
        <taxon>Agaricales</taxon>
        <taxon>Agaricineae</taxon>
        <taxon>Strophariaceae</taxon>
        <taxon>Galerina</taxon>
    </lineage>
</organism>
<dbReference type="PANTHER" id="PTHR43798">
    <property type="entry name" value="MONOACYLGLYCEROL LIPASE"/>
    <property type="match status" value="1"/>
</dbReference>
<dbReference type="GO" id="GO:0016020">
    <property type="term" value="C:membrane"/>
    <property type="evidence" value="ECO:0007669"/>
    <property type="project" value="TreeGrafter"/>
</dbReference>
<gene>
    <name evidence="2" type="ORF">GALMADRAFT_242132</name>
</gene>
<dbReference type="EMBL" id="KL142372">
    <property type="protein sequence ID" value="KDR79966.1"/>
    <property type="molecule type" value="Genomic_DNA"/>
</dbReference>
<dbReference type="InterPro" id="IPR029058">
    <property type="entry name" value="AB_hydrolase_fold"/>
</dbReference>
<accession>A0A067TA38</accession>
<dbReference type="HOGENOM" id="CLU_070118_0_0_1"/>
<protein>
    <recommendedName>
        <fullName evidence="1">AB hydrolase-1 domain-containing protein</fullName>
    </recommendedName>
</protein>
<dbReference type="SUPFAM" id="SSF53474">
    <property type="entry name" value="alpha/beta-Hydrolases"/>
    <property type="match status" value="1"/>
</dbReference>
<dbReference type="PANTHER" id="PTHR43798:SF33">
    <property type="entry name" value="HYDROLASE, PUTATIVE (AFU_ORTHOLOGUE AFUA_2G14860)-RELATED"/>
    <property type="match status" value="1"/>
</dbReference>
<evidence type="ECO:0000259" key="1">
    <source>
        <dbReference type="Pfam" id="PF00561"/>
    </source>
</evidence>